<reference evidence="1" key="2">
    <citation type="journal article" date="2015" name="Data Brief">
        <title>Shoot transcriptome of the giant reed, Arundo donax.</title>
        <authorList>
            <person name="Barrero R.A."/>
            <person name="Guerrero F.D."/>
            <person name="Moolhuijzen P."/>
            <person name="Goolsby J.A."/>
            <person name="Tidwell J."/>
            <person name="Bellgard S.E."/>
            <person name="Bellgard M.I."/>
        </authorList>
    </citation>
    <scope>NUCLEOTIDE SEQUENCE</scope>
    <source>
        <tissue evidence="1">Shoot tissue taken approximately 20 cm above the soil surface</tissue>
    </source>
</reference>
<evidence type="ECO:0000313" key="1">
    <source>
        <dbReference type="EMBL" id="JAE21285.1"/>
    </source>
</evidence>
<name>A0A0A9G877_ARUDO</name>
<sequence length="35" mass="3702">MQPCSRIAATSLGIHDPRSCNLTPASRIPPIPSTL</sequence>
<proteinExistence type="predicted"/>
<organism evidence="1">
    <name type="scientific">Arundo donax</name>
    <name type="common">Giant reed</name>
    <name type="synonym">Donax arundinaceus</name>
    <dbReference type="NCBI Taxonomy" id="35708"/>
    <lineage>
        <taxon>Eukaryota</taxon>
        <taxon>Viridiplantae</taxon>
        <taxon>Streptophyta</taxon>
        <taxon>Embryophyta</taxon>
        <taxon>Tracheophyta</taxon>
        <taxon>Spermatophyta</taxon>
        <taxon>Magnoliopsida</taxon>
        <taxon>Liliopsida</taxon>
        <taxon>Poales</taxon>
        <taxon>Poaceae</taxon>
        <taxon>PACMAD clade</taxon>
        <taxon>Arundinoideae</taxon>
        <taxon>Arundineae</taxon>
        <taxon>Arundo</taxon>
    </lineage>
</organism>
<reference evidence="1" key="1">
    <citation type="submission" date="2014-09" db="EMBL/GenBank/DDBJ databases">
        <authorList>
            <person name="Magalhaes I.L.F."/>
            <person name="Oliveira U."/>
            <person name="Santos F.R."/>
            <person name="Vidigal T.H.D.A."/>
            <person name="Brescovit A.D."/>
            <person name="Santos A.J."/>
        </authorList>
    </citation>
    <scope>NUCLEOTIDE SEQUENCE</scope>
    <source>
        <tissue evidence="1">Shoot tissue taken approximately 20 cm above the soil surface</tissue>
    </source>
</reference>
<dbReference type="EMBL" id="GBRH01176611">
    <property type="protein sequence ID" value="JAE21285.1"/>
    <property type="molecule type" value="Transcribed_RNA"/>
</dbReference>
<protein>
    <submittedName>
        <fullName evidence="1">Uncharacterized protein</fullName>
    </submittedName>
</protein>
<dbReference type="AlphaFoldDB" id="A0A0A9G877"/>
<accession>A0A0A9G877</accession>